<keyword evidence="6" id="KW-0677">Repeat</keyword>
<dbReference type="InterPro" id="IPR036163">
    <property type="entry name" value="HMA_dom_sf"/>
</dbReference>
<dbReference type="Proteomes" id="UP000193218">
    <property type="component" value="Unassembled WGS sequence"/>
</dbReference>
<feature type="transmembrane region" description="Helical" evidence="15">
    <location>
        <begin position="561"/>
        <end position="579"/>
    </location>
</feature>
<dbReference type="GO" id="GO:0043682">
    <property type="term" value="F:P-type divalent copper transporter activity"/>
    <property type="evidence" value="ECO:0007669"/>
    <property type="project" value="TreeGrafter"/>
</dbReference>
<feature type="transmembrane region" description="Helical" evidence="15">
    <location>
        <begin position="1233"/>
        <end position="1254"/>
    </location>
</feature>
<dbReference type="PROSITE" id="PS01229">
    <property type="entry name" value="COF_2"/>
    <property type="match status" value="1"/>
</dbReference>
<keyword evidence="8 15" id="KW-0067">ATP-binding</keyword>
<dbReference type="AlphaFoldDB" id="A0A1Y1UJM1"/>
<feature type="transmembrane region" description="Helical" evidence="15">
    <location>
        <begin position="591"/>
        <end position="608"/>
    </location>
</feature>
<dbReference type="PANTHER" id="PTHR43520:SF32">
    <property type="entry name" value="COPPER RESISTANCE P-TYPE ATPASE (EUROFUNG)"/>
    <property type="match status" value="1"/>
</dbReference>
<evidence type="ECO:0000256" key="1">
    <source>
        <dbReference type="ARBA" id="ARBA00004127"/>
    </source>
</evidence>
<comment type="similarity">
    <text evidence="2 15">Belongs to the cation transport ATPase (P-type) (TC 3.A.3) family. Type IB subfamily.</text>
</comment>
<evidence type="ECO:0000256" key="6">
    <source>
        <dbReference type="ARBA" id="ARBA00022737"/>
    </source>
</evidence>
<dbReference type="GO" id="GO:0055070">
    <property type="term" value="P:copper ion homeostasis"/>
    <property type="evidence" value="ECO:0007669"/>
    <property type="project" value="TreeGrafter"/>
</dbReference>
<feature type="transmembrane region" description="Helical" evidence="15">
    <location>
        <begin position="822"/>
        <end position="846"/>
    </location>
</feature>
<dbReference type="InterPro" id="IPR036412">
    <property type="entry name" value="HAD-like_sf"/>
</dbReference>
<gene>
    <name evidence="18" type="ORF">BD324DRAFT_650925</name>
</gene>
<dbReference type="InterPro" id="IPR018303">
    <property type="entry name" value="ATPase_P-typ_P_site"/>
</dbReference>
<dbReference type="InterPro" id="IPR001757">
    <property type="entry name" value="P_typ_ATPase"/>
</dbReference>
<dbReference type="GO" id="GO:0016887">
    <property type="term" value="F:ATP hydrolysis activity"/>
    <property type="evidence" value="ECO:0007669"/>
    <property type="project" value="InterPro"/>
</dbReference>
<evidence type="ECO:0000256" key="3">
    <source>
        <dbReference type="ARBA" id="ARBA00022448"/>
    </source>
</evidence>
<evidence type="ECO:0000256" key="15">
    <source>
        <dbReference type="RuleBase" id="RU362081"/>
    </source>
</evidence>
<dbReference type="FunFam" id="3.30.70.100:FF:000001">
    <property type="entry name" value="ATPase copper transporting beta"/>
    <property type="match status" value="2"/>
</dbReference>
<evidence type="ECO:0000259" key="17">
    <source>
        <dbReference type="PROSITE" id="PS50846"/>
    </source>
</evidence>
<dbReference type="SFLD" id="SFLDF00027">
    <property type="entry name" value="p-type_atpase"/>
    <property type="match status" value="1"/>
</dbReference>
<keyword evidence="5 15" id="KW-0479">Metal-binding</keyword>
<sequence>MSSPPNSIPYHLPRCTLLIPNMHCPSCVESITSILSSVPQISQLDVSLLVRSVTFSIDTSIGGSLKPKSAAGIIAKVKELLVLEGGFVVEQVGQEVSSDRNEKGSTTDFTRSNILRWLKPNSKGRPKQDAEEERRAKHLAHCDVCQEEERNPTSASVAAVQDASESTQRSFGGVDVTKTILSISGMTCAACVQTISNSLRSDSRIISVDVDLLSSSGTIRHYAKFAPEDIAEEIEDLGYEAEVVSTVVEPSVVQKDSAKDGVDTDGDHVDARSTSFRTTFSVEGMTCSSCSNAISTALRDLSGIESVNIDVMGNSAVIVHSGSLPISQLIETIENLGYEAKEVSSLLTDDSLFKGIDVAPEADTTVRTIHIMVEGTYCHKCISQLNTAMVNLPIIRSTPFSLKDPSSKITYDPKIITIRQILTFLDTLAPEFESHILKPRSISERSRDIQAREVRTLAAHLVAAIVFAIPTFVVAVVGMILLPHGNDFKEWLMSPRWGAANAGTLILWPLATIIQFGVGRLFYARSLTPIYRKIKGSLRSSKSHSGRWSWRSLFNFGSMDLLVALSTSVAYFSSIAMLIIDVRSSRTSKSIGTYFDSSVFLIMFILLGRTLEAYARSRTTDAISLLGQLRPDTTLLVGGAECEKTSGSPAGHAPGSNDESANEKDEASVESPSDEETLGQTRNISVDHLEKDDLILVPPGSLPPTDGIVVSGNTTFDESSLTGESHPISKQPGDPIYTGTTNLSSAITIRVTSLPTETMLDNIIGAVSNASAHKAPIEKLAERLTGVFVPVIVYISLIVLITWLSLALTGHLSKHQDGNGGAIFYAIEFAIATLVVACPCGIGLAVPCANAVGNGLAAKAGILASGGGEAFLAATKVGTVVLDKTGTLTEGKSRVTDERHWLGDDEWQSLPRHDLEKVILDIERGSTHPLAKGLVEFLESKGNKSTGSQSSFAAVLSSEEIAGRGIRATVKPQHSVQSFELLIGNPALLSDHHLVLSTKQISHMEQWFRQAKSVVLVAIKSSSSLSAQFVLTSSFALSDPPRQSAQPILSQLQKSGIRIMMLSGDAPSTARAVAKMVGIPEENVRAGVGPIEKANTIKELQEGSSGSPYAEPSNRSLVERVVSWTGKGRNKSKQPIVPRSKIMFVGDGLNDAVALAAADVSVAMGHGSQAVLAGSDFVLLSSTLSTLPTLFKLSKKVYNRQRLNLLWAIMFNTVCIPFAAGIFYPAGGIRLTPVWSAVLMALSSVSVVLSSLAMRWGV</sequence>
<evidence type="ECO:0000313" key="19">
    <source>
        <dbReference type="Proteomes" id="UP000193218"/>
    </source>
</evidence>
<organism evidence="18 19">
    <name type="scientific">Kockovaella imperatae</name>
    <dbReference type="NCBI Taxonomy" id="4999"/>
    <lineage>
        <taxon>Eukaryota</taxon>
        <taxon>Fungi</taxon>
        <taxon>Dikarya</taxon>
        <taxon>Basidiomycota</taxon>
        <taxon>Agaricomycotina</taxon>
        <taxon>Tremellomycetes</taxon>
        <taxon>Tremellales</taxon>
        <taxon>Cuniculitremaceae</taxon>
        <taxon>Kockovaella</taxon>
    </lineage>
</organism>
<accession>A0A1Y1UJM1</accession>
<evidence type="ECO:0000256" key="11">
    <source>
        <dbReference type="ARBA" id="ARBA00022989"/>
    </source>
</evidence>
<dbReference type="GO" id="GO:0005524">
    <property type="term" value="F:ATP binding"/>
    <property type="evidence" value="ECO:0007669"/>
    <property type="project" value="UniProtKB-UniRule"/>
</dbReference>
<feature type="transmembrane region" description="Helical" evidence="15">
    <location>
        <begin position="457"/>
        <end position="482"/>
    </location>
</feature>
<dbReference type="Pfam" id="PF00122">
    <property type="entry name" value="E1-E2_ATPase"/>
    <property type="match status" value="1"/>
</dbReference>
<dbReference type="SUPFAM" id="SSF55008">
    <property type="entry name" value="HMA, heavy metal-associated domain"/>
    <property type="match status" value="3"/>
</dbReference>
<dbReference type="InterPro" id="IPR023299">
    <property type="entry name" value="ATPase_P-typ_cyto_dom_N"/>
</dbReference>
<comment type="caution">
    <text evidence="18">The sequence shown here is derived from an EMBL/GenBank/DDBJ whole genome shotgun (WGS) entry which is preliminary data.</text>
</comment>
<evidence type="ECO:0000256" key="8">
    <source>
        <dbReference type="ARBA" id="ARBA00022840"/>
    </source>
</evidence>
<dbReference type="InterPro" id="IPR059000">
    <property type="entry name" value="ATPase_P-type_domA"/>
</dbReference>
<dbReference type="PROSITE" id="PS50846">
    <property type="entry name" value="HMA_2"/>
    <property type="match status" value="3"/>
</dbReference>
<keyword evidence="14 15" id="KW-0472">Membrane</keyword>
<keyword evidence="19" id="KW-1185">Reference proteome</keyword>
<keyword evidence="12" id="KW-0186">Copper</keyword>
<dbReference type="OrthoDB" id="432719at2759"/>
<dbReference type="PROSITE" id="PS01047">
    <property type="entry name" value="HMA_1"/>
    <property type="match status" value="2"/>
</dbReference>
<dbReference type="SUPFAM" id="SSF81653">
    <property type="entry name" value="Calcium ATPase, transduction domain A"/>
    <property type="match status" value="1"/>
</dbReference>
<dbReference type="SUPFAM" id="SSF81665">
    <property type="entry name" value="Calcium ATPase, transmembrane domain M"/>
    <property type="match status" value="1"/>
</dbReference>
<dbReference type="Gene3D" id="3.30.70.100">
    <property type="match status" value="4"/>
</dbReference>
<keyword evidence="10" id="KW-1278">Translocase</keyword>
<dbReference type="GO" id="GO:0016020">
    <property type="term" value="C:membrane"/>
    <property type="evidence" value="ECO:0007669"/>
    <property type="project" value="UniProtKB-SubCell"/>
</dbReference>
<feature type="transmembrane region" description="Helical" evidence="15">
    <location>
        <begin position="502"/>
        <end position="523"/>
    </location>
</feature>
<dbReference type="EMBL" id="NBSH01000006">
    <property type="protein sequence ID" value="ORX37325.1"/>
    <property type="molecule type" value="Genomic_DNA"/>
</dbReference>
<dbReference type="Gene3D" id="3.40.50.1000">
    <property type="entry name" value="HAD superfamily/HAD-like"/>
    <property type="match status" value="1"/>
</dbReference>
<keyword evidence="13" id="KW-0406">Ion transport</keyword>
<dbReference type="SFLD" id="SFLDG00002">
    <property type="entry name" value="C1.7:_P-type_atpase_like"/>
    <property type="match status" value="1"/>
</dbReference>
<dbReference type="Pfam" id="PF00702">
    <property type="entry name" value="Hydrolase"/>
    <property type="match status" value="1"/>
</dbReference>
<dbReference type="GO" id="GO:0005507">
    <property type="term" value="F:copper ion binding"/>
    <property type="evidence" value="ECO:0007669"/>
    <property type="project" value="InterPro"/>
</dbReference>
<evidence type="ECO:0000256" key="5">
    <source>
        <dbReference type="ARBA" id="ARBA00022723"/>
    </source>
</evidence>
<dbReference type="Pfam" id="PF00403">
    <property type="entry name" value="HMA"/>
    <property type="match status" value="3"/>
</dbReference>
<feature type="domain" description="HMA" evidence="17">
    <location>
        <begin position="177"/>
        <end position="242"/>
    </location>
</feature>
<dbReference type="InterPro" id="IPR008250">
    <property type="entry name" value="ATPase_P-typ_transduc_dom_A_sf"/>
</dbReference>
<dbReference type="SUPFAM" id="SSF56784">
    <property type="entry name" value="HAD-like"/>
    <property type="match status" value="1"/>
</dbReference>
<feature type="region of interest" description="Disordered" evidence="16">
    <location>
        <begin position="641"/>
        <end position="684"/>
    </location>
</feature>
<dbReference type="InParanoid" id="A0A1Y1UJM1"/>
<evidence type="ECO:0000256" key="9">
    <source>
        <dbReference type="ARBA" id="ARBA00022842"/>
    </source>
</evidence>
<dbReference type="InterPro" id="IPR017969">
    <property type="entry name" value="Heavy-metal-associated_CS"/>
</dbReference>
<dbReference type="NCBIfam" id="TIGR01525">
    <property type="entry name" value="ATPase-IB_hvy"/>
    <property type="match status" value="1"/>
</dbReference>
<dbReference type="GeneID" id="33560043"/>
<keyword evidence="11 15" id="KW-1133">Transmembrane helix</keyword>
<dbReference type="PRINTS" id="PR00119">
    <property type="entry name" value="CATATPASE"/>
</dbReference>
<evidence type="ECO:0000256" key="2">
    <source>
        <dbReference type="ARBA" id="ARBA00006024"/>
    </source>
</evidence>
<evidence type="ECO:0000256" key="16">
    <source>
        <dbReference type="SAM" id="MobiDB-lite"/>
    </source>
</evidence>
<feature type="transmembrane region" description="Helical" evidence="15">
    <location>
        <begin position="1205"/>
        <end position="1227"/>
    </location>
</feature>
<dbReference type="SFLD" id="SFLDS00003">
    <property type="entry name" value="Haloacid_Dehalogenase"/>
    <property type="match status" value="1"/>
</dbReference>
<feature type="domain" description="HMA" evidence="17">
    <location>
        <begin position="276"/>
        <end position="341"/>
    </location>
</feature>
<dbReference type="Gene3D" id="2.70.150.10">
    <property type="entry name" value="Calcium-transporting ATPase, cytoplasmic transduction domain A"/>
    <property type="match status" value="1"/>
</dbReference>
<protein>
    <submittedName>
        <fullName evidence="18">E1-E2 ATPase-domain-containing protein</fullName>
    </submittedName>
</protein>
<evidence type="ECO:0000256" key="13">
    <source>
        <dbReference type="ARBA" id="ARBA00023065"/>
    </source>
</evidence>
<feature type="domain" description="HMA" evidence="17">
    <location>
        <begin position="13"/>
        <end position="85"/>
    </location>
</feature>
<comment type="subcellular location">
    <subcellularLocation>
        <location evidence="1">Endomembrane system</location>
        <topology evidence="1">Multi-pass membrane protein</topology>
    </subcellularLocation>
    <subcellularLocation>
        <location evidence="15">Membrane</location>
    </subcellularLocation>
</comment>
<evidence type="ECO:0000256" key="12">
    <source>
        <dbReference type="ARBA" id="ARBA00023008"/>
    </source>
</evidence>
<reference evidence="18 19" key="1">
    <citation type="submission" date="2017-03" db="EMBL/GenBank/DDBJ databases">
        <title>Widespread Adenine N6-methylation of Active Genes in Fungi.</title>
        <authorList>
            <consortium name="DOE Joint Genome Institute"/>
            <person name="Mondo S.J."/>
            <person name="Dannebaum R.O."/>
            <person name="Kuo R.C."/>
            <person name="Louie K.B."/>
            <person name="Bewick A.J."/>
            <person name="Labutti K."/>
            <person name="Haridas S."/>
            <person name="Kuo A."/>
            <person name="Salamov A."/>
            <person name="Ahrendt S.R."/>
            <person name="Lau R."/>
            <person name="Bowen B.P."/>
            <person name="Lipzen A."/>
            <person name="Sullivan W."/>
            <person name="Andreopoulos W.B."/>
            <person name="Clum A."/>
            <person name="Lindquist E."/>
            <person name="Daum C."/>
            <person name="Northen T.R."/>
            <person name="Ramamoorthy G."/>
            <person name="Schmitz R.J."/>
            <person name="Gryganskyi A."/>
            <person name="Culley D."/>
            <person name="Magnuson J."/>
            <person name="James T.Y."/>
            <person name="O'Malley M.A."/>
            <person name="Stajich J.E."/>
            <person name="Spatafora J.W."/>
            <person name="Visel A."/>
            <person name="Grigoriev I.V."/>
        </authorList>
    </citation>
    <scope>NUCLEOTIDE SEQUENCE [LARGE SCALE GENOMIC DNA]</scope>
    <source>
        <strain evidence="18 19">NRRL Y-17943</strain>
    </source>
</reference>
<dbReference type="CDD" id="cd00371">
    <property type="entry name" value="HMA"/>
    <property type="match status" value="3"/>
</dbReference>
<dbReference type="NCBIfam" id="TIGR00003">
    <property type="entry name" value="copper ion binding protein"/>
    <property type="match status" value="1"/>
</dbReference>
<evidence type="ECO:0000256" key="7">
    <source>
        <dbReference type="ARBA" id="ARBA00022741"/>
    </source>
</evidence>
<dbReference type="InterPro" id="IPR023214">
    <property type="entry name" value="HAD_sf"/>
</dbReference>
<evidence type="ECO:0000256" key="10">
    <source>
        <dbReference type="ARBA" id="ARBA00022967"/>
    </source>
</evidence>
<dbReference type="InterPro" id="IPR044492">
    <property type="entry name" value="P_typ_ATPase_HD_dom"/>
</dbReference>
<keyword evidence="7 15" id="KW-0547">Nucleotide-binding</keyword>
<dbReference type="InterPro" id="IPR027256">
    <property type="entry name" value="P-typ_ATPase_IB"/>
</dbReference>
<evidence type="ECO:0000256" key="14">
    <source>
        <dbReference type="ARBA" id="ARBA00023136"/>
    </source>
</evidence>
<keyword evidence="4 15" id="KW-0812">Transmembrane</keyword>
<dbReference type="PANTHER" id="PTHR43520">
    <property type="entry name" value="ATP7, ISOFORM B"/>
    <property type="match status" value="1"/>
</dbReference>
<evidence type="ECO:0000256" key="4">
    <source>
        <dbReference type="ARBA" id="ARBA00022692"/>
    </source>
</evidence>
<dbReference type="NCBIfam" id="TIGR01494">
    <property type="entry name" value="ATPase_P-type"/>
    <property type="match status" value="1"/>
</dbReference>
<dbReference type="InterPro" id="IPR006121">
    <property type="entry name" value="HMA_dom"/>
</dbReference>
<proteinExistence type="inferred from homology"/>
<dbReference type="Gene3D" id="3.40.1110.10">
    <property type="entry name" value="Calcium-transporting ATPase, cytoplasmic domain N"/>
    <property type="match status" value="1"/>
</dbReference>
<dbReference type="PROSITE" id="PS00154">
    <property type="entry name" value="ATPASE_E1_E2"/>
    <property type="match status" value="1"/>
</dbReference>
<evidence type="ECO:0000313" key="18">
    <source>
        <dbReference type="EMBL" id="ORX37325.1"/>
    </source>
</evidence>
<feature type="transmembrane region" description="Helical" evidence="15">
    <location>
        <begin position="787"/>
        <end position="810"/>
    </location>
</feature>
<dbReference type="InterPro" id="IPR023298">
    <property type="entry name" value="ATPase_P-typ_TM_dom_sf"/>
</dbReference>
<keyword evidence="9" id="KW-0460">Magnesium</keyword>
<dbReference type="STRING" id="4999.A0A1Y1UJM1"/>
<dbReference type="RefSeq" id="XP_021871363.1">
    <property type="nucleotide sequence ID" value="XM_022018234.1"/>
</dbReference>
<dbReference type="InterPro" id="IPR006122">
    <property type="entry name" value="HMA_Cu_ion-bd"/>
</dbReference>
<name>A0A1Y1UJM1_9TREE</name>
<keyword evidence="3" id="KW-0813">Transport</keyword>